<keyword evidence="9" id="KW-0368">Histidine biosynthesis</keyword>
<protein>
    <recommendedName>
        <fullName evidence="4 11">Histidinol-phosphatase</fullName>
        <ecNumber evidence="4 11">3.1.3.15</ecNumber>
    </recommendedName>
</protein>
<dbReference type="PRINTS" id="PR00377">
    <property type="entry name" value="IMPHPHTASES"/>
</dbReference>
<keyword evidence="5" id="KW-0028">Amino-acid biosynthesis</keyword>
<dbReference type="PANTHER" id="PTHR43200:SF6">
    <property type="entry name" value="3'(2'),5'-BISPHOSPHATE NUCLEOTIDASE"/>
    <property type="match status" value="1"/>
</dbReference>
<name>A0A6J4HY23_9PROT</name>
<keyword evidence="6 12" id="KW-0479">Metal-binding</keyword>
<evidence type="ECO:0000256" key="12">
    <source>
        <dbReference type="PIRSR" id="PIRSR600760-2"/>
    </source>
</evidence>
<organism evidence="13">
    <name type="scientific">uncultured Acetobacteraceae bacterium</name>
    <dbReference type="NCBI Taxonomy" id="169975"/>
    <lineage>
        <taxon>Bacteria</taxon>
        <taxon>Pseudomonadati</taxon>
        <taxon>Pseudomonadota</taxon>
        <taxon>Alphaproteobacteria</taxon>
        <taxon>Acetobacterales</taxon>
        <taxon>Acetobacteraceae</taxon>
        <taxon>environmental samples</taxon>
    </lineage>
</organism>
<evidence type="ECO:0000256" key="10">
    <source>
        <dbReference type="ARBA" id="ARBA00049158"/>
    </source>
</evidence>
<dbReference type="PROSITE" id="PS00629">
    <property type="entry name" value="IMP_1"/>
    <property type="match status" value="1"/>
</dbReference>
<dbReference type="Pfam" id="PF00459">
    <property type="entry name" value="Inositol_P"/>
    <property type="match status" value="1"/>
</dbReference>
<dbReference type="NCBIfam" id="TIGR02067">
    <property type="entry name" value="his_9_HisN"/>
    <property type="match status" value="1"/>
</dbReference>
<feature type="binding site" evidence="12">
    <location>
        <position position="84"/>
    </location>
    <ligand>
        <name>Mg(2+)</name>
        <dbReference type="ChEBI" id="CHEBI:18420"/>
        <label>1</label>
        <note>catalytic</note>
    </ligand>
</feature>
<evidence type="ECO:0000256" key="2">
    <source>
        <dbReference type="ARBA" id="ARBA00004970"/>
    </source>
</evidence>
<dbReference type="SUPFAM" id="SSF56655">
    <property type="entry name" value="Carbohydrate phosphatase"/>
    <property type="match status" value="1"/>
</dbReference>
<comment type="similarity">
    <text evidence="3">Belongs to the inositol monophosphatase superfamily.</text>
</comment>
<evidence type="ECO:0000256" key="11">
    <source>
        <dbReference type="NCBIfam" id="TIGR02067"/>
    </source>
</evidence>
<sequence>MELPGGALAAAEAAADLAGAAIRPLFRSGLLIEAKGDASPVTEADRAAEQAMRGLLRERFPTHGILGEEFGPERMDAEWLWVLDPIDGTRAFVTGRPLFGTLIGLLRQGRPVLGLIDQPGIGERWIGVAGEPTRFQSPLGGTPRCRPCAGLASAELSCTSPDIFTAETRPGFERLRAAARRVTWGGDCYAYGLLALGLVDVVVEAGMQPWDWAALGPVVEGAGGSVTDWRGEPLTSGGDGRVLALGDPALLPEAVALLRG</sequence>
<dbReference type="InterPro" id="IPR051090">
    <property type="entry name" value="Inositol_monoP_superfamily"/>
</dbReference>
<keyword evidence="8 12" id="KW-0460">Magnesium</keyword>
<evidence type="ECO:0000256" key="3">
    <source>
        <dbReference type="ARBA" id="ARBA00009759"/>
    </source>
</evidence>
<dbReference type="Gene3D" id="3.40.190.80">
    <property type="match status" value="1"/>
</dbReference>
<dbReference type="EMBL" id="CADCTL010000098">
    <property type="protein sequence ID" value="CAA9236209.1"/>
    <property type="molecule type" value="Genomic_DNA"/>
</dbReference>
<comment type="pathway">
    <text evidence="2">Amino-acid biosynthesis; L-histidine biosynthesis; L-histidine from 5-phospho-alpha-D-ribose 1-diphosphate: step 8/9.</text>
</comment>
<evidence type="ECO:0000256" key="8">
    <source>
        <dbReference type="ARBA" id="ARBA00022842"/>
    </source>
</evidence>
<dbReference type="UniPathway" id="UPA00031">
    <property type="reaction ID" value="UER00013"/>
</dbReference>
<comment type="cofactor">
    <cofactor evidence="1 12">
        <name>Mg(2+)</name>
        <dbReference type="ChEBI" id="CHEBI:18420"/>
    </cofactor>
</comment>
<dbReference type="CDD" id="cd01641">
    <property type="entry name" value="Bacterial_IMPase_like_1"/>
    <property type="match status" value="1"/>
</dbReference>
<evidence type="ECO:0000256" key="4">
    <source>
        <dbReference type="ARBA" id="ARBA00013085"/>
    </source>
</evidence>
<evidence type="ECO:0000313" key="13">
    <source>
        <dbReference type="EMBL" id="CAA9236209.1"/>
    </source>
</evidence>
<evidence type="ECO:0000256" key="7">
    <source>
        <dbReference type="ARBA" id="ARBA00022801"/>
    </source>
</evidence>
<dbReference type="InterPro" id="IPR020583">
    <property type="entry name" value="Inositol_monoP_metal-BS"/>
</dbReference>
<dbReference type="GO" id="GO:0004401">
    <property type="term" value="F:histidinol-phosphatase activity"/>
    <property type="evidence" value="ECO:0007669"/>
    <property type="project" value="UniProtKB-UniRule"/>
</dbReference>
<dbReference type="AlphaFoldDB" id="A0A6J4HY23"/>
<dbReference type="InterPro" id="IPR011809">
    <property type="entry name" value="His_9_proposed"/>
</dbReference>
<dbReference type="Gene3D" id="3.30.540.10">
    <property type="entry name" value="Fructose-1,6-Bisphosphatase, subunit A, domain 1"/>
    <property type="match status" value="1"/>
</dbReference>
<dbReference type="InterPro" id="IPR000760">
    <property type="entry name" value="Inositol_monophosphatase-like"/>
</dbReference>
<dbReference type="GO" id="GO:0000105">
    <property type="term" value="P:L-histidine biosynthetic process"/>
    <property type="evidence" value="ECO:0007669"/>
    <property type="project" value="UniProtKB-UniRule"/>
</dbReference>
<dbReference type="FunFam" id="3.30.540.10:FF:000030">
    <property type="entry name" value="Inositol monophosphatase"/>
    <property type="match status" value="1"/>
</dbReference>
<evidence type="ECO:0000256" key="1">
    <source>
        <dbReference type="ARBA" id="ARBA00001946"/>
    </source>
</evidence>
<proteinExistence type="inferred from homology"/>
<evidence type="ECO:0000256" key="6">
    <source>
        <dbReference type="ARBA" id="ARBA00022723"/>
    </source>
</evidence>
<evidence type="ECO:0000256" key="9">
    <source>
        <dbReference type="ARBA" id="ARBA00023102"/>
    </source>
</evidence>
<comment type="catalytic activity">
    <reaction evidence="10">
        <text>L-histidinol phosphate + H2O = L-histidinol + phosphate</text>
        <dbReference type="Rhea" id="RHEA:14465"/>
        <dbReference type="ChEBI" id="CHEBI:15377"/>
        <dbReference type="ChEBI" id="CHEBI:43474"/>
        <dbReference type="ChEBI" id="CHEBI:57699"/>
        <dbReference type="ChEBI" id="CHEBI:57980"/>
        <dbReference type="EC" id="3.1.3.15"/>
    </reaction>
</comment>
<feature type="binding site" evidence="12">
    <location>
        <position position="68"/>
    </location>
    <ligand>
        <name>Mg(2+)</name>
        <dbReference type="ChEBI" id="CHEBI:18420"/>
        <label>1</label>
        <note>catalytic</note>
    </ligand>
</feature>
<dbReference type="PANTHER" id="PTHR43200">
    <property type="entry name" value="PHOSPHATASE"/>
    <property type="match status" value="1"/>
</dbReference>
<keyword evidence="7 13" id="KW-0378">Hydrolase</keyword>
<dbReference type="GO" id="GO:0046872">
    <property type="term" value="F:metal ion binding"/>
    <property type="evidence" value="ECO:0007669"/>
    <property type="project" value="UniProtKB-KW"/>
</dbReference>
<feature type="binding site" evidence="12">
    <location>
        <position position="87"/>
    </location>
    <ligand>
        <name>Mg(2+)</name>
        <dbReference type="ChEBI" id="CHEBI:18420"/>
        <label>1</label>
        <note>catalytic</note>
    </ligand>
</feature>
<evidence type="ECO:0000256" key="5">
    <source>
        <dbReference type="ARBA" id="ARBA00022605"/>
    </source>
</evidence>
<feature type="binding site" evidence="12">
    <location>
        <position position="86"/>
    </location>
    <ligand>
        <name>Mg(2+)</name>
        <dbReference type="ChEBI" id="CHEBI:18420"/>
        <label>1</label>
        <note>catalytic</note>
    </ligand>
</feature>
<gene>
    <name evidence="13" type="ORF">AVDCRST_MAG04-1380</name>
</gene>
<reference evidence="13" key="1">
    <citation type="submission" date="2020-02" db="EMBL/GenBank/DDBJ databases">
        <authorList>
            <person name="Meier V. D."/>
        </authorList>
    </citation>
    <scope>NUCLEOTIDE SEQUENCE</scope>
    <source>
        <strain evidence="13">AVDCRST_MAG04</strain>
    </source>
</reference>
<feature type="binding site" evidence="12">
    <location>
        <position position="211"/>
    </location>
    <ligand>
        <name>Mg(2+)</name>
        <dbReference type="ChEBI" id="CHEBI:18420"/>
        <label>1</label>
        <note>catalytic</note>
    </ligand>
</feature>
<dbReference type="EC" id="3.1.3.15" evidence="4 11"/>
<accession>A0A6J4HY23</accession>